<feature type="compositionally biased region" description="Polar residues" evidence="1">
    <location>
        <begin position="146"/>
        <end position="158"/>
    </location>
</feature>
<feature type="compositionally biased region" description="Polar residues" evidence="1">
    <location>
        <begin position="166"/>
        <end position="200"/>
    </location>
</feature>
<feature type="compositionally biased region" description="Polar residues" evidence="1">
    <location>
        <begin position="1"/>
        <end position="12"/>
    </location>
</feature>
<dbReference type="STRING" id="658196.A0A397TG23"/>
<keyword evidence="3" id="KW-1185">Reference proteome</keyword>
<gene>
    <name evidence="2" type="ORF">C1645_872492</name>
</gene>
<name>A0A397TG23_9GLOM</name>
<dbReference type="Proteomes" id="UP000265703">
    <property type="component" value="Unassembled WGS sequence"/>
</dbReference>
<evidence type="ECO:0000256" key="1">
    <source>
        <dbReference type="SAM" id="MobiDB-lite"/>
    </source>
</evidence>
<feature type="compositionally biased region" description="Acidic residues" evidence="1">
    <location>
        <begin position="109"/>
        <end position="118"/>
    </location>
</feature>
<feature type="compositionally biased region" description="Basic residues" evidence="1">
    <location>
        <begin position="202"/>
        <end position="220"/>
    </location>
</feature>
<feature type="compositionally biased region" description="Basic and acidic residues" evidence="1">
    <location>
        <begin position="119"/>
        <end position="128"/>
    </location>
</feature>
<protein>
    <submittedName>
        <fullName evidence="2">Uncharacterized protein</fullName>
    </submittedName>
</protein>
<dbReference type="EMBL" id="QKYT01000054">
    <property type="protein sequence ID" value="RIA95866.1"/>
    <property type="molecule type" value="Genomic_DNA"/>
</dbReference>
<evidence type="ECO:0000313" key="2">
    <source>
        <dbReference type="EMBL" id="RIA95866.1"/>
    </source>
</evidence>
<feature type="compositionally biased region" description="Low complexity" evidence="1">
    <location>
        <begin position="222"/>
        <end position="237"/>
    </location>
</feature>
<evidence type="ECO:0000313" key="3">
    <source>
        <dbReference type="Proteomes" id="UP000265703"/>
    </source>
</evidence>
<sequence>MQSTSIQDFSANSKRRLELQNQHNPQLQQLQQQQLQQQQTCDDMIEEPPFKKQRPGVATNFIYKLSELAAYTSAIASDAINTLTGGGTVVREPTRHTYDYDDVLQIKTDDEDDDENDSYDNKLDKKNESAWTENVEEEEPPPPYDNSWSMPSPSVTTTPHDKLSETKQLTTPALSSSPSQQVFAAPQQPLTSQKIVTTNTSSRRRQFRVRRGRRFLRRKSSSMDMSNNTNTSSTSTSQPENNNHDDDDIFLKFNCKLADMIAEGRAALTSKVDVTDVEMMLAEEKEREERIMKELGIQTPISRRARRLTNSSTSSDYDYYSSVLSSGGHSSQSSTSSFCDNGFNGGINYYSSPTSYSVDNGFSSNRSTIGRSSPAQFVTPGGFNFSNGSSGYSYFGGSPSTGSPTTSRYEGSNHGFGPSLHNFGQHSAYGTNSGFSSNWISSNNRNYY</sequence>
<accession>A0A397TG23</accession>
<proteinExistence type="predicted"/>
<dbReference type="OrthoDB" id="2433603at2759"/>
<feature type="region of interest" description="Disordered" evidence="1">
    <location>
        <begin position="1"/>
        <end position="25"/>
    </location>
</feature>
<organism evidence="2 3">
    <name type="scientific">Glomus cerebriforme</name>
    <dbReference type="NCBI Taxonomy" id="658196"/>
    <lineage>
        <taxon>Eukaryota</taxon>
        <taxon>Fungi</taxon>
        <taxon>Fungi incertae sedis</taxon>
        <taxon>Mucoromycota</taxon>
        <taxon>Glomeromycotina</taxon>
        <taxon>Glomeromycetes</taxon>
        <taxon>Glomerales</taxon>
        <taxon>Glomeraceae</taxon>
        <taxon>Glomus</taxon>
    </lineage>
</organism>
<reference evidence="2 3" key="1">
    <citation type="submission" date="2018-06" db="EMBL/GenBank/DDBJ databases">
        <title>Comparative genomics reveals the genomic features of Rhizophagus irregularis, R. cerebriforme, R. diaphanum and Gigaspora rosea, and their symbiotic lifestyle signature.</title>
        <authorList>
            <person name="Morin E."/>
            <person name="San Clemente H."/>
            <person name="Chen E.C.H."/>
            <person name="De La Providencia I."/>
            <person name="Hainaut M."/>
            <person name="Kuo A."/>
            <person name="Kohler A."/>
            <person name="Murat C."/>
            <person name="Tang N."/>
            <person name="Roy S."/>
            <person name="Loubradou J."/>
            <person name="Henrissat B."/>
            <person name="Grigoriev I.V."/>
            <person name="Corradi N."/>
            <person name="Roux C."/>
            <person name="Martin F.M."/>
        </authorList>
    </citation>
    <scope>NUCLEOTIDE SEQUENCE [LARGE SCALE GENOMIC DNA]</scope>
    <source>
        <strain evidence="2 3">DAOM 227022</strain>
    </source>
</reference>
<dbReference type="AlphaFoldDB" id="A0A397TG23"/>
<feature type="region of interest" description="Disordered" evidence="1">
    <location>
        <begin position="101"/>
        <end position="245"/>
    </location>
</feature>
<comment type="caution">
    <text evidence="2">The sequence shown here is derived from an EMBL/GenBank/DDBJ whole genome shotgun (WGS) entry which is preliminary data.</text>
</comment>